<dbReference type="PANTHER" id="PTHR31001">
    <property type="entry name" value="UNCHARACTERIZED TRANSCRIPTIONAL REGULATORY PROTEIN"/>
    <property type="match status" value="1"/>
</dbReference>
<feature type="domain" description="Zn(2)-C6 fungal-type" evidence="8">
    <location>
        <begin position="82"/>
        <end position="111"/>
    </location>
</feature>
<dbReference type="GO" id="GO:0005634">
    <property type="term" value="C:nucleus"/>
    <property type="evidence" value="ECO:0007669"/>
    <property type="project" value="UniProtKB-SubCell"/>
</dbReference>
<dbReference type="SUPFAM" id="SSF57701">
    <property type="entry name" value="Zn2/Cys6 DNA-binding domain"/>
    <property type="match status" value="1"/>
</dbReference>
<reference evidence="10" key="1">
    <citation type="journal article" date="2017" name="Genome Biol.">
        <title>Comparative genomics reveals high biological diversity and specific adaptations in the industrially and medically important fungal genus Aspergillus.</title>
        <authorList>
            <person name="de Vries R.P."/>
            <person name="Riley R."/>
            <person name="Wiebenga A."/>
            <person name="Aguilar-Osorio G."/>
            <person name="Amillis S."/>
            <person name="Uchima C.A."/>
            <person name="Anderluh G."/>
            <person name="Asadollahi M."/>
            <person name="Askin M."/>
            <person name="Barry K."/>
            <person name="Battaglia E."/>
            <person name="Bayram O."/>
            <person name="Benocci T."/>
            <person name="Braus-Stromeyer S.A."/>
            <person name="Caldana C."/>
            <person name="Canovas D."/>
            <person name="Cerqueira G.C."/>
            <person name="Chen F."/>
            <person name="Chen W."/>
            <person name="Choi C."/>
            <person name="Clum A."/>
            <person name="Dos Santos R.A."/>
            <person name="Damasio A.R."/>
            <person name="Diallinas G."/>
            <person name="Emri T."/>
            <person name="Fekete E."/>
            <person name="Flipphi M."/>
            <person name="Freyberg S."/>
            <person name="Gallo A."/>
            <person name="Gournas C."/>
            <person name="Habgood R."/>
            <person name="Hainaut M."/>
            <person name="Harispe M.L."/>
            <person name="Henrissat B."/>
            <person name="Hilden K.S."/>
            <person name="Hope R."/>
            <person name="Hossain A."/>
            <person name="Karabika E."/>
            <person name="Karaffa L."/>
            <person name="Karanyi Z."/>
            <person name="Krasevec N."/>
            <person name="Kuo A."/>
            <person name="Kusch H."/>
            <person name="LaButti K."/>
            <person name="Lagendijk E.L."/>
            <person name="Lapidus A."/>
            <person name="Levasseur A."/>
            <person name="Lindquist E."/>
            <person name="Lipzen A."/>
            <person name="Logrieco A.F."/>
            <person name="MacCabe A."/>
            <person name="Maekelae M.R."/>
            <person name="Malavazi I."/>
            <person name="Melin P."/>
            <person name="Meyer V."/>
            <person name="Mielnichuk N."/>
            <person name="Miskei M."/>
            <person name="Molnar A.P."/>
            <person name="Mule G."/>
            <person name="Ngan C.Y."/>
            <person name="Orejas M."/>
            <person name="Orosz E."/>
            <person name="Ouedraogo J.P."/>
            <person name="Overkamp K.M."/>
            <person name="Park H.-S."/>
            <person name="Perrone G."/>
            <person name="Piumi F."/>
            <person name="Punt P.J."/>
            <person name="Ram A.F."/>
            <person name="Ramon A."/>
            <person name="Rauscher S."/>
            <person name="Record E."/>
            <person name="Riano-Pachon D.M."/>
            <person name="Robert V."/>
            <person name="Roehrig J."/>
            <person name="Ruller R."/>
            <person name="Salamov A."/>
            <person name="Salih N.S."/>
            <person name="Samson R.A."/>
            <person name="Sandor E."/>
            <person name="Sanguinetti M."/>
            <person name="Schuetze T."/>
            <person name="Sepcic K."/>
            <person name="Shelest E."/>
            <person name="Sherlock G."/>
            <person name="Sophianopoulou V."/>
            <person name="Squina F.M."/>
            <person name="Sun H."/>
            <person name="Susca A."/>
            <person name="Todd R.B."/>
            <person name="Tsang A."/>
            <person name="Unkles S.E."/>
            <person name="van de Wiele N."/>
            <person name="van Rossen-Uffink D."/>
            <person name="Oliveira J.V."/>
            <person name="Vesth T.C."/>
            <person name="Visser J."/>
            <person name="Yu J.-H."/>
            <person name="Zhou M."/>
            <person name="Andersen M.R."/>
            <person name="Archer D.B."/>
            <person name="Baker S.E."/>
            <person name="Benoit I."/>
            <person name="Brakhage A.A."/>
            <person name="Braus G.H."/>
            <person name="Fischer R."/>
            <person name="Frisvad J.C."/>
            <person name="Goldman G.H."/>
            <person name="Houbraken J."/>
            <person name="Oakley B."/>
            <person name="Pocsi I."/>
            <person name="Scazzocchio C."/>
            <person name="Seiboth B."/>
            <person name="vanKuyk P.A."/>
            <person name="Wortman J."/>
            <person name="Dyer P.S."/>
            <person name="Grigoriev I.V."/>
        </authorList>
    </citation>
    <scope>NUCLEOTIDE SEQUENCE [LARGE SCALE GENOMIC DNA]</scope>
    <source>
        <strain evidence="10">CBS 506.65</strain>
    </source>
</reference>
<evidence type="ECO:0000256" key="7">
    <source>
        <dbReference type="SAM" id="MobiDB-lite"/>
    </source>
</evidence>
<dbReference type="SMART" id="SM00066">
    <property type="entry name" value="GAL4"/>
    <property type="match status" value="1"/>
</dbReference>
<dbReference type="Gene3D" id="4.10.240.10">
    <property type="entry name" value="Zn(2)-C6 fungal-type DNA-binding domain"/>
    <property type="match status" value="1"/>
</dbReference>
<feature type="compositionally biased region" description="Polar residues" evidence="7">
    <location>
        <begin position="70"/>
        <end position="80"/>
    </location>
</feature>
<feature type="compositionally biased region" description="Low complexity" evidence="7">
    <location>
        <begin position="162"/>
        <end position="172"/>
    </location>
</feature>
<gene>
    <name evidence="9" type="ORF">ASPZODRAFT_131260</name>
</gene>
<evidence type="ECO:0000256" key="6">
    <source>
        <dbReference type="ARBA" id="ARBA00023242"/>
    </source>
</evidence>
<dbReference type="RefSeq" id="XP_022582214.1">
    <property type="nucleotide sequence ID" value="XM_022722713.1"/>
</dbReference>
<feature type="region of interest" description="Disordered" evidence="7">
    <location>
        <begin position="1"/>
        <end position="80"/>
    </location>
</feature>
<evidence type="ECO:0000313" key="10">
    <source>
        <dbReference type="Proteomes" id="UP000184188"/>
    </source>
</evidence>
<dbReference type="OrthoDB" id="435881at2759"/>
<feature type="region of interest" description="Disordered" evidence="7">
    <location>
        <begin position="800"/>
        <end position="833"/>
    </location>
</feature>
<sequence length="870" mass="96976">MSQRSSVSSSATSAVVNHRTGSLDAATPSHGSAAPPVQSPVLQNYSTQQQQQQQQEPTTPTTTAQPPQNNPHSPSASLNARSCVTCRRRKVRCNKRHPCSNCVKAGIECIFPGPGRAPRKSKRPADVELLSRLRRLEGVIEQLSGKNGVPADAASTNALVTPATQQEPPATTSNESEEGVSAETLRALCTNARNGDPKKPARRDIDKEFGRLVIDEGRSRYVSNRLWASLGDEIEELQDILDPSSSDEEDHPSPDSNSTHSSNHDGFLFGFYSISHSLRRFHPAPMTIMLLWDVYKENVAPLVPIFHRPTVQKMVFEAAQNLDTLDKPSEALLFAIYLTAVVSLSPQQCLSRVGREREALVSHFRFASEQALARGNLLNTQNLVLLQAATLFLVGVRREDDTRFVWTMTAVILRLAQGLGLHRDGTNFGLKPYETEMRRRLWWHISLQDIRSSEDHGTDSQIDERLHDTRLPLNINDEDLDPDALEPPPERKSCTDLTFCLIRCEITSELRRLNYVCPIRNLVANPTAEERERQIQALNHRIEDRYIKYCNMDSPLSWVCATVARVIVAKLWLVVHHPLTRVDRTASLTSVTRTRMLLTSLEIVEFSNLLENHPNTSKWGWLFRTNMQWHAVAFVLAELCVRPVCPLTDRAWAAVSIVFIEWEKNVKQRRGMLWRPLSRLMKRAAAFRAQQQEELRAEYGPNPGIEQISTFIAPNTANPSLTGALPSPFVPQIYIPQPPPEPEVPSSTTNTNPTTVLQQQQQQQPGIAGLNPSIDIDLTADPLTILDGIFAGSPWPPSANGGMSAANASTASQVAQQPAADPMDTSMSTESAEPPLDWEQWGQVMREFQLDVEQAQAARPTVNNVSDWFV</sequence>
<dbReference type="AlphaFoldDB" id="A0A1L9SKV4"/>
<dbReference type="PANTHER" id="PTHR31001:SF50">
    <property type="entry name" value="ZN(II)2CYS6 TRANSCRIPTION FACTOR (EUROFUNG)"/>
    <property type="match status" value="1"/>
</dbReference>
<dbReference type="VEuPathDB" id="FungiDB:ASPZODRAFT_131260"/>
<dbReference type="InterPro" id="IPR001138">
    <property type="entry name" value="Zn2Cys6_DnaBD"/>
</dbReference>
<dbReference type="CDD" id="cd00067">
    <property type="entry name" value="GAL4"/>
    <property type="match status" value="1"/>
</dbReference>
<dbReference type="PROSITE" id="PS50048">
    <property type="entry name" value="ZN2_CY6_FUNGAL_2"/>
    <property type="match status" value="1"/>
</dbReference>
<keyword evidence="5" id="KW-0804">Transcription</keyword>
<dbReference type="CDD" id="cd12148">
    <property type="entry name" value="fungal_TF_MHR"/>
    <property type="match status" value="1"/>
</dbReference>
<organism evidence="9 10">
    <name type="scientific">Penicilliopsis zonata CBS 506.65</name>
    <dbReference type="NCBI Taxonomy" id="1073090"/>
    <lineage>
        <taxon>Eukaryota</taxon>
        <taxon>Fungi</taxon>
        <taxon>Dikarya</taxon>
        <taxon>Ascomycota</taxon>
        <taxon>Pezizomycotina</taxon>
        <taxon>Eurotiomycetes</taxon>
        <taxon>Eurotiomycetidae</taxon>
        <taxon>Eurotiales</taxon>
        <taxon>Aspergillaceae</taxon>
        <taxon>Penicilliopsis</taxon>
    </lineage>
</organism>
<dbReference type="GO" id="GO:0008270">
    <property type="term" value="F:zinc ion binding"/>
    <property type="evidence" value="ECO:0007669"/>
    <property type="project" value="InterPro"/>
</dbReference>
<dbReference type="SMART" id="SM00906">
    <property type="entry name" value="Fungal_trans"/>
    <property type="match status" value="1"/>
</dbReference>
<comment type="subcellular location">
    <subcellularLocation>
        <location evidence="1">Nucleus</location>
    </subcellularLocation>
</comment>
<dbReference type="PROSITE" id="PS00463">
    <property type="entry name" value="ZN2_CY6_FUNGAL_1"/>
    <property type="match status" value="1"/>
</dbReference>
<dbReference type="Proteomes" id="UP000184188">
    <property type="component" value="Unassembled WGS sequence"/>
</dbReference>
<feature type="compositionally biased region" description="Low complexity" evidence="7">
    <location>
        <begin position="1"/>
        <end position="16"/>
    </location>
</feature>
<keyword evidence="10" id="KW-1185">Reference proteome</keyword>
<dbReference type="EMBL" id="KV878340">
    <property type="protein sequence ID" value="OJJ47704.1"/>
    <property type="molecule type" value="Genomic_DNA"/>
</dbReference>
<evidence type="ECO:0000256" key="3">
    <source>
        <dbReference type="ARBA" id="ARBA00023015"/>
    </source>
</evidence>
<accession>A0A1L9SKV4</accession>
<dbReference type="STRING" id="1073090.A0A1L9SKV4"/>
<keyword evidence="3" id="KW-0805">Transcription regulation</keyword>
<name>A0A1L9SKV4_9EURO</name>
<keyword evidence="6" id="KW-0539">Nucleus</keyword>
<feature type="region of interest" description="Disordered" evidence="7">
    <location>
        <begin position="162"/>
        <end position="182"/>
    </location>
</feature>
<dbReference type="Pfam" id="PF00172">
    <property type="entry name" value="Zn_clus"/>
    <property type="match status" value="1"/>
</dbReference>
<evidence type="ECO:0000259" key="8">
    <source>
        <dbReference type="PROSITE" id="PS50048"/>
    </source>
</evidence>
<feature type="compositionally biased region" description="Low complexity" evidence="7">
    <location>
        <begin position="800"/>
        <end position="812"/>
    </location>
</feature>
<dbReference type="InterPro" id="IPR036864">
    <property type="entry name" value="Zn2-C6_fun-type_DNA-bd_sf"/>
</dbReference>
<protein>
    <recommendedName>
        <fullName evidence="8">Zn(2)-C6 fungal-type domain-containing protein</fullName>
    </recommendedName>
</protein>
<evidence type="ECO:0000313" key="9">
    <source>
        <dbReference type="EMBL" id="OJJ47704.1"/>
    </source>
</evidence>
<evidence type="ECO:0000256" key="4">
    <source>
        <dbReference type="ARBA" id="ARBA00023125"/>
    </source>
</evidence>
<dbReference type="InterPro" id="IPR050613">
    <property type="entry name" value="Sec_Metabolite_Reg"/>
</dbReference>
<dbReference type="GO" id="GO:0003677">
    <property type="term" value="F:DNA binding"/>
    <property type="evidence" value="ECO:0007669"/>
    <property type="project" value="UniProtKB-KW"/>
</dbReference>
<dbReference type="GO" id="GO:0000981">
    <property type="term" value="F:DNA-binding transcription factor activity, RNA polymerase II-specific"/>
    <property type="evidence" value="ECO:0007669"/>
    <property type="project" value="InterPro"/>
</dbReference>
<evidence type="ECO:0000256" key="1">
    <source>
        <dbReference type="ARBA" id="ARBA00004123"/>
    </source>
</evidence>
<evidence type="ECO:0000256" key="2">
    <source>
        <dbReference type="ARBA" id="ARBA00022723"/>
    </source>
</evidence>
<keyword evidence="2" id="KW-0479">Metal-binding</keyword>
<evidence type="ECO:0000256" key="5">
    <source>
        <dbReference type="ARBA" id="ARBA00023163"/>
    </source>
</evidence>
<dbReference type="Pfam" id="PF04082">
    <property type="entry name" value="Fungal_trans"/>
    <property type="match status" value="1"/>
</dbReference>
<keyword evidence="4" id="KW-0238">DNA-binding</keyword>
<feature type="region of interest" description="Disordered" evidence="7">
    <location>
        <begin position="242"/>
        <end position="261"/>
    </location>
</feature>
<dbReference type="GeneID" id="34609178"/>
<dbReference type="InterPro" id="IPR007219">
    <property type="entry name" value="XnlR_reg_dom"/>
</dbReference>
<proteinExistence type="predicted"/>
<feature type="compositionally biased region" description="Low complexity" evidence="7">
    <location>
        <begin position="47"/>
        <end position="67"/>
    </location>
</feature>
<dbReference type="GO" id="GO:0006351">
    <property type="term" value="P:DNA-templated transcription"/>
    <property type="evidence" value="ECO:0007669"/>
    <property type="project" value="InterPro"/>
</dbReference>